<dbReference type="InterPro" id="IPR005467">
    <property type="entry name" value="His_kinase_dom"/>
</dbReference>
<evidence type="ECO:0000256" key="8">
    <source>
        <dbReference type="ARBA" id="ARBA00023012"/>
    </source>
</evidence>
<dbReference type="InterPro" id="IPR050980">
    <property type="entry name" value="2C_sensor_his_kinase"/>
</dbReference>
<keyword evidence="13" id="KW-1185">Reference proteome</keyword>
<dbReference type="InterPro" id="IPR003661">
    <property type="entry name" value="HisK_dim/P_dom"/>
</dbReference>
<comment type="caution">
    <text evidence="12">The sequence shown here is derived from an EMBL/GenBank/DDBJ whole genome shotgun (WGS) entry which is preliminary data.</text>
</comment>
<dbReference type="GO" id="GO:0005524">
    <property type="term" value="F:ATP binding"/>
    <property type="evidence" value="ECO:0007669"/>
    <property type="project" value="UniProtKB-KW"/>
</dbReference>
<accession>A0ABT5YNQ9</accession>
<evidence type="ECO:0000256" key="5">
    <source>
        <dbReference type="ARBA" id="ARBA00022553"/>
    </source>
</evidence>
<evidence type="ECO:0000256" key="2">
    <source>
        <dbReference type="ARBA" id="ARBA00004651"/>
    </source>
</evidence>
<keyword evidence="10" id="KW-1133">Transmembrane helix</keyword>
<evidence type="ECO:0000313" key="12">
    <source>
        <dbReference type="EMBL" id="MDF2096578.1"/>
    </source>
</evidence>
<gene>
    <name evidence="12" type="ORF">P2G67_11370</name>
</gene>
<dbReference type="InterPro" id="IPR003594">
    <property type="entry name" value="HATPase_dom"/>
</dbReference>
<evidence type="ECO:0000256" key="6">
    <source>
        <dbReference type="ARBA" id="ARBA00022679"/>
    </source>
</evidence>
<dbReference type="EMBL" id="JARHUD010000006">
    <property type="protein sequence ID" value="MDF2096578.1"/>
    <property type="molecule type" value="Genomic_DNA"/>
</dbReference>
<keyword evidence="10" id="KW-0812">Transmembrane</keyword>
<name>A0ABT5YNQ9_9PROT</name>
<protein>
    <recommendedName>
        <fullName evidence="3">histidine kinase</fullName>
        <ecNumber evidence="3">2.7.13.3</ecNumber>
    </recommendedName>
</protein>
<evidence type="ECO:0000256" key="10">
    <source>
        <dbReference type="SAM" id="Phobius"/>
    </source>
</evidence>
<dbReference type="InterPro" id="IPR036097">
    <property type="entry name" value="HisK_dim/P_sf"/>
</dbReference>
<feature type="transmembrane region" description="Helical" evidence="10">
    <location>
        <begin position="201"/>
        <end position="222"/>
    </location>
</feature>
<feature type="domain" description="Histidine kinase" evidence="11">
    <location>
        <begin position="279"/>
        <end position="507"/>
    </location>
</feature>
<keyword evidence="5" id="KW-0597">Phosphoprotein</keyword>
<feature type="transmembrane region" description="Helical" evidence="10">
    <location>
        <begin position="12"/>
        <end position="34"/>
    </location>
</feature>
<dbReference type="PROSITE" id="PS50109">
    <property type="entry name" value="HIS_KIN"/>
    <property type="match status" value="1"/>
</dbReference>
<keyword evidence="12" id="KW-0547">Nucleotide-binding</keyword>
<organism evidence="12 13">
    <name type="scientific">Aquibaculum arenosum</name>
    <dbReference type="NCBI Taxonomy" id="3032591"/>
    <lineage>
        <taxon>Bacteria</taxon>
        <taxon>Pseudomonadati</taxon>
        <taxon>Pseudomonadota</taxon>
        <taxon>Alphaproteobacteria</taxon>
        <taxon>Rhodospirillales</taxon>
        <taxon>Rhodovibrionaceae</taxon>
        <taxon>Aquibaculum</taxon>
    </lineage>
</organism>
<evidence type="ECO:0000259" key="11">
    <source>
        <dbReference type="PROSITE" id="PS50109"/>
    </source>
</evidence>
<dbReference type="SUPFAM" id="SSF55874">
    <property type="entry name" value="ATPase domain of HSP90 chaperone/DNA topoisomerase II/histidine kinase"/>
    <property type="match status" value="1"/>
</dbReference>
<reference evidence="12 13" key="1">
    <citation type="submission" date="2023-03" db="EMBL/GenBank/DDBJ databases">
        <title>Fodinicurvata sp. CAU 1616 isolated from sea sendiment.</title>
        <authorList>
            <person name="Kim W."/>
        </authorList>
    </citation>
    <scope>NUCLEOTIDE SEQUENCE [LARGE SCALE GENOMIC DNA]</scope>
    <source>
        <strain evidence="12 13">CAU 1616</strain>
    </source>
</reference>
<dbReference type="InterPro" id="IPR036890">
    <property type="entry name" value="HATPase_C_sf"/>
</dbReference>
<dbReference type="SMART" id="SM00387">
    <property type="entry name" value="HATPase_c"/>
    <property type="match status" value="1"/>
</dbReference>
<dbReference type="Pfam" id="PF02518">
    <property type="entry name" value="HATPase_c"/>
    <property type="match status" value="1"/>
</dbReference>
<dbReference type="RefSeq" id="WP_275823144.1">
    <property type="nucleotide sequence ID" value="NZ_JARHUD010000006.1"/>
</dbReference>
<dbReference type="PANTHER" id="PTHR44936:SF9">
    <property type="entry name" value="SENSOR PROTEIN CREC"/>
    <property type="match status" value="1"/>
</dbReference>
<sequence>MVRTAGRIWRSLGAKLFVILVIFVAVPVVLYGPFRLADKERNTLLLQSVQQQGWLIGHSLKPFLERFQGTDAAVLQETIADLGQQGVKVRLLLRPLEAAGSSSFFLVASTDQLGTDEMEQELEQLIETDVLVTLEETCQGQQPLATRYVSPDGEEEVLTSITPVNGPRGCWAVVTAHPTSGLLSATLGQPYWQMPEVRLAAAIYLLMAVVIILLFLGFWVSLRRFAGLAERIRARSVVDGASFAKLNRMPELAGVAEEFDRMVATLEDSSREIRYAAEENAHALKAPLAVISQSVELLRRAVSPEHERGQRALHLVEQSVARLDGLVAAARRMEETVAELMNPPRERIDLSALLGQLIAPYAIGAPGNATVRVVSHLEPGVEILASDELVETVVENLLDNAVSFSPPGGEVRIALVREGNKAVLSVEDRGPGVVDGDVERIFERNYTKRPRSASDGELGHPGGIKLPNFGIGLWVVRRNIEAIGGTVRAENREGGGLRVRAEMPRSD</sequence>
<keyword evidence="6" id="KW-0808">Transferase</keyword>
<dbReference type="SUPFAM" id="SSF47384">
    <property type="entry name" value="Homodimeric domain of signal transducing histidine kinase"/>
    <property type="match status" value="1"/>
</dbReference>
<dbReference type="CDD" id="cd00075">
    <property type="entry name" value="HATPase"/>
    <property type="match status" value="1"/>
</dbReference>
<keyword evidence="4" id="KW-1003">Cell membrane</keyword>
<keyword evidence="7" id="KW-0418">Kinase</keyword>
<dbReference type="Proteomes" id="UP001215503">
    <property type="component" value="Unassembled WGS sequence"/>
</dbReference>
<evidence type="ECO:0000256" key="9">
    <source>
        <dbReference type="ARBA" id="ARBA00023026"/>
    </source>
</evidence>
<proteinExistence type="predicted"/>
<evidence type="ECO:0000313" key="13">
    <source>
        <dbReference type="Proteomes" id="UP001215503"/>
    </source>
</evidence>
<dbReference type="PRINTS" id="PR00344">
    <property type="entry name" value="BCTRLSENSOR"/>
</dbReference>
<keyword evidence="9" id="KW-0843">Virulence</keyword>
<dbReference type="InterPro" id="IPR004358">
    <property type="entry name" value="Sig_transdc_His_kin-like_C"/>
</dbReference>
<keyword evidence="12" id="KW-0067">ATP-binding</keyword>
<dbReference type="CDD" id="cd00082">
    <property type="entry name" value="HisKA"/>
    <property type="match status" value="1"/>
</dbReference>
<comment type="catalytic activity">
    <reaction evidence="1">
        <text>ATP + protein L-histidine = ADP + protein N-phospho-L-histidine.</text>
        <dbReference type="EC" id="2.7.13.3"/>
    </reaction>
</comment>
<dbReference type="EC" id="2.7.13.3" evidence="3"/>
<evidence type="ECO:0000256" key="3">
    <source>
        <dbReference type="ARBA" id="ARBA00012438"/>
    </source>
</evidence>
<evidence type="ECO:0000256" key="1">
    <source>
        <dbReference type="ARBA" id="ARBA00000085"/>
    </source>
</evidence>
<comment type="subcellular location">
    <subcellularLocation>
        <location evidence="2">Cell membrane</location>
        <topology evidence="2">Multi-pass membrane protein</topology>
    </subcellularLocation>
</comment>
<dbReference type="Gene3D" id="3.30.565.10">
    <property type="entry name" value="Histidine kinase-like ATPase, C-terminal domain"/>
    <property type="match status" value="1"/>
</dbReference>
<evidence type="ECO:0000256" key="4">
    <source>
        <dbReference type="ARBA" id="ARBA00022475"/>
    </source>
</evidence>
<keyword evidence="10" id="KW-0472">Membrane</keyword>
<keyword evidence="8" id="KW-0902">Two-component regulatory system</keyword>
<evidence type="ECO:0000256" key="7">
    <source>
        <dbReference type="ARBA" id="ARBA00022777"/>
    </source>
</evidence>
<dbReference type="PANTHER" id="PTHR44936">
    <property type="entry name" value="SENSOR PROTEIN CREC"/>
    <property type="match status" value="1"/>
</dbReference>
<dbReference type="Gene3D" id="1.10.287.130">
    <property type="match status" value="1"/>
</dbReference>